<keyword evidence="3" id="KW-0029">Amino-acid transport</keyword>
<dbReference type="InterPro" id="IPR013057">
    <property type="entry name" value="AA_transpt_TM"/>
</dbReference>
<proteinExistence type="predicted"/>
<name>A0A0K9PPD6_ZOSMR</name>
<evidence type="ECO:0000256" key="4">
    <source>
        <dbReference type="ARBA" id="ARBA00022989"/>
    </source>
</evidence>
<dbReference type="GO" id="GO:0016020">
    <property type="term" value="C:membrane"/>
    <property type="evidence" value="ECO:0000318"/>
    <property type="project" value="GO_Central"/>
</dbReference>
<dbReference type="GO" id="GO:0015179">
    <property type="term" value="F:L-amino acid transmembrane transporter activity"/>
    <property type="evidence" value="ECO:0000318"/>
    <property type="project" value="GO_Central"/>
</dbReference>
<evidence type="ECO:0000256" key="7">
    <source>
        <dbReference type="SAM" id="Phobius"/>
    </source>
</evidence>
<dbReference type="PANTHER" id="PTHR22950">
    <property type="entry name" value="AMINO ACID TRANSPORTER"/>
    <property type="match status" value="1"/>
</dbReference>
<evidence type="ECO:0000313" key="10">
    <source>
        <dbReference type="Proteomes" id="UP000036987"/>
    </source>
</evidence>
<feature type="region of interest" description="Disordered" evidence="6">
    <location>
        <begin position="1"/>
        <end position="42"/>
    </location>
</feature>
<accession>A0A0K9PPD6</accession>
<dbReference type="STRING" id="29655.A0A0K9PPD6"/>
<protein>
    <submittedName>
        <fullName evidence="9">Amino acid transporter-like protein</fullName>
    </submittedName>
</protein>
<keyword evidence="2 7" id="KW-0812">Transmembrane</keyword>
<keyword evidence="3" id="KW-0813">Transport</keyword>
<feature type="domain" description="Amino acid transporter transmembrane" evidence="8">
    <location>
        <begin position="50"/>
        <end position="452"/>
    </location>
</feature>
<evidence type="ECO:0000259" key="8">
    <source>
        <dbReference type="Pfam" id="PF01490"/>
    </source>
</evidence>
<feature type="transmembrane region" description="Helical" evidence="7">
    <location>
        <begin position="282"/>
        <end position="302"/>
    </location>
</feature>
<evidence type="ECO:0000256" key="1">
    <source>
        <dbReference type="ARBA" id="ARBA00004141"/>
    </source>
</evidence>
<dbReference type="AlphaFoldDB" id="A0A0K9PPD6"/>
<dbReference type="OMA" id="INICAAM"/>
<feature type="compositionally biased region" description="Polar residues" evidence="6">
    <location>
        <begin position="1"/>
        <end position="24"/>
    </location>
</feature>
<dbReference type="PANTHER" id="PTHR22950:SF515">
    <property type="entry name" value="AMINO ACID TRANSPORTER AVT6E"/>
    <property type="match status" value="1"/>
</dbReference>
<gene>
    <name evidence="9" type="ORF">ZOSMA_192G00090</name>
</gene>
<keyword evidence="5 7" id="KW-0472">Membrane</keyword>
<reference evidence="10" key="1">
    <citation type="journal article" date="2016" name="Nature">
        <title>The genome of the seagrass Zostera marina reveals angiosperm adaptation to the sea.</title>
        <authorList>
            <person name="Olsen J.L."/>
            <person name="Rouze P."/>
            <person name="Verhelst B."/>
            <person name="Lin Y.-C."/>
            <person name="Bayer T."/>
            <person name="Collen J."/>
            <person name="Dattolo E."/>
            <person name="De Paoli E."/>
            <person name="Dittami S."/>
            <person name="Maumus F."/>
            <person name="Michel G."/>
            <person name="Kersting A."/>
            <person name="Lauritano C."/>
            <person name="Lohaus R."/>
            <person name="Toepel M."/>
            <person name="Tonon T."/>
            <person name="Vanneste K."/>
            <person name="Amirebrahimi M."/>
            <person name="Brakel J."/>
            <person name="Bostroem C."/>
            <person name="Chovatia M."/>
            <person name="Grimwood J."/>
            <person name="Jenkins J.W."/>
            <person name="Jueterbock A."/>
            <person name="Mraz A."/>
            <person name="Stam W.T."/>
            <person name="Tice H."/>
            <person name="Bornberg-Bauer E."/>
            <person name="Green P.J."/>
            <person name="Pearson G.A."/>
            <person name="Procaccini G."/>
            <person name="Duarte C.M."/>
            <person name="Schmutz J."/>
            <person name="Reusch T.B.H."/>
            <person name="Van de Peer Y."/>
        </authorList>
    </citation>
    <scope>NUCLEOTIDE SEQUENCE [LARGE SCALE GENOMIC DNA]</scope>
    <source>
        <strain evidence="10">cv. Finnish</strain>
    </source>
</reference>
<feature type="transmembrane region" description="Helical" evidence="7">
    <location>
        <begin position="328"/>
        <end position="349"/>
    </location>
</feature>
<evidence type="ECO:0000256" key="2">
    <source>
        <dbReference type="ARBA" id="ARBA00022692"/>
    </source>
</evidence>
<evidence type="ECO:0000313" key="9">
    <source>
        <dbReference type="EMBL" id="KMZ70831.1"/>
    </source>
</evidence>
<feature type="transmembrane region" description="Helical" evidence="7">
    <location>
        <begin position="241"/>
        <end position="261"/>
    </location>
</feature>
<feature type="transmembrane region" description="Helical" evidence="7">
    <location>
        <begin position="124"/>
        <end position="144"/>
    </location>
</feature>
<feature type="transmembrane region" description="Helical" evidence="7">
    <location>
        <begin position="398"/>
        <end position="418"/>
    </location>
</feature>
<comment type="caution">
    <text evidence="9">The sequence shown here is derived from an EMBL/GenBank/DDBJ whole genome shotgun (WGS) entry which is preliminary data.</text>
</comment>
<dbReference type="EMBL" id="LFYR01000705">
    <property type="protein sequence ID" value="KMZ70831.1"/>
    <property type="molecule type" value="Genomic_DNA"/>
</dbReference>
<dbReference type="Pfam" id="PF01490">
    <property type="entry name" value="Aa_trans"/>
    <property type="match status" value="1"/>
</dbReference>
<feature type="transmembrane region" description="Helical" evidence="7">
    <location>
        <begin position="369"/>
        <end position="392"/>
    </location>
</feature>
<dbReference type="Proteomes" id="UP000036987">
    <property type="component" value="Unassembled WGS sequence"/>
</dbReference>
<evidence type="ECO:0000256" key="3">
    <source>
        <dbReference type="ARBA" id="ARBA00022970"/>
    </source>
</evidence>
<feature type="transmembrane region" description="Helical" evidence="7">
    <location>
        <begin position="172"/>
        <end position="189"/>
    </location>
</feature>
<dbReference type="OrthoDB" id="28208at2759"/>
<organism evidence="9 10">
    <name type="scientific">Zostera marina</name>
    <name type="common">Eelgrass</name>
    <dbReference type="NCBI Taxonomy" id="29655"/>
    <lineage>
        <taxon>Eukaryota</taxon>
        <taxon>Viridiplantae</taxon>
        <taxon>Streptophyta</taxon>
        <taxon>Embryophyta</taxon>
        <taxon>Tracheophyta</taxon>
        <taxon>Spermatophyta</taxon>
        <taxon>Magnoliopsida</taxon>
        <taxon>Liliopsida</taxon>
        <taxon>Zosteraceae</taxon>
        <taxon>Zostera</taxon>
    </lineage>
</organism>
<feature type="transmembrane region" description="Helical" evidence="7">
    <location>
        <begin position="78"/>
        <end position="103"/>
    </location>
</feature>
<dbReference type="GO" id="GO:0003333">
    <property type="term" value="P:amino acid transmembrane transport"/>
    <property type="evidence" value="ECO:0000318"/>
    <property type="project" value="GO_Central"/>
</dbReference>
<evidence type="ECO:0000256" key="5">
    <source>
        <dbReference type="ARBA" id="ARBA00023136"/>
    </source>
</evidence>
<evidence type="ECO:0000256" key="6">
    <source>
        <dbReference type="SAM" id="MobiDB-lite"/>
    </source>
</evidence>
<feature type="transmembrane region" description="Helical" evidence="7">
    <location>
        <begin position="201"/>
        <end position="221"/>
    </location>
</feature>
<sequence>MENQNPNDQQSMMVQQFPNNTSPRASEHDGLPLVNNSDSNDSISSGSDVSGAVFNLSTTIIGAGIMALPATMRVLGLLIGFIAIVVMGFVSEISVELLVRFSVLTKSKSYGEVVHSALGDTARIISEICIIINNAGVLVVYLIIIGDVMSGNDAHVGIFFQWFGHTVLDNRALVIFIILVFFLAPLCSFQRIESLETTSAAAVALAILFVFISCLITFIKIINGTVRTPRMGPDFTSAQTFTDLLVVIPIMSNAYVCHFNIQPIYNDLRDRSIEKMNRVGRITTVLCVVIFALTALSGYLLFGDNTEADVLTNFDRDLGIRFSTALNYIIRIGYILHLMPVFAIIHFSLRQAVGALIFKESILQGRKKVWGITAVQLIILYIGAAAIPNIWVAFKFTGATTALALGFIFPSLIVLRLGTKGTTLTNTERIIAWCMLVLAVIISILGLVGSVYSLRA</sequence>
<feature type="transmembrane region" description="Helical" evidence="7">
    <location>
        <begin position="52"/>
        <end position="72"/>
    </location>
</feature>
<comment type="subcellular location">
    <subcellularLocation>
        <location evidence="1">Membrane</location>
        <topology evidence="1">Multi-pass membrane protein</topology>
    </subcellularLocation>
</comment>
<keyword evidence="4 7" id="KW-1133">Transmembrane helix</keyword>
<feature type="transmembrane region" description="Helical" evidence="7">
    <location>
        <begin position="430"/>
        <end position="454"/>
    </location>
</feature>
<keyword evidence="10" id="KW-1185">Reference proteome</keyword>
<dbReference type="GO" id="GO:0031090">
    <property type="term" value="C:organelle membrane"/>
    <property type="evidence" value="ECO:0007669"/>
    <property type="project" value="UniProtKB-ARBA"/>
</dbReference>